<feature type="domain" description="CRISPR type III-associated protein" evidence="2">
    <location>
        <begin position="8"/>
        <end position="198"/>
    </location>
</feature>
<evidence type="ECO:0000256" key="1">
    <source>
        <dbReference type="ARBA" id="ARBA00023118"/>
    </source>
</evidence>
<dbReference type="AlphaFoldDB" id="A0A1M5BRZ7"/>
<sequence>MRSYKVVITLESPTVLGSGEGWGSLIDTDVVFDDIGLPYFPSKRFKGLLRHSAVNVIDMFRQSGLNFLNDVDVIYRAFGRAGDNESGVVIFNNLYLPDYEIGRQWLKYLLESRRLSRIISKDTIIDSMTIIRQHTSIDNEGLAENGSLRTIRALKRGLRFEGYLDFIYPDDDVLKLLALSCINLRHVGLMRHKGYGEVDCRLLDGDTDLSQKVVDELEARF</sequence>
<dbReference type="Proteomes" id="UP000184088">
    <property type="component" value="Unassembled WGS sequence"/>
</dbReference>
<dbReference type="Pfam" id="PF03787">
    <property type="entry name" value="RAMPs"/>
    <property type="match status" value="1"/>
</dbReference>
<dbReference type="PANTHER" id="PTHR35579:SF3">
    <property type="entry name" value="CRISPR SYSTEM CMS ENDORIBONUCLEASE CSM3"/>
    <property type="match status" value="1"/>
</dbReference>
<reference evidence="3 4" key="1">
    <citation type="submission" date="2016-11" db="EMBL/GenBank/DDBJ databases">
        <authorList>
            <person name="Jaros S."/>
            <person name="Januszkiewicz K."/>
            <person name="Wedrychowicz H."/>
        </authorList>
    </citation>
    <scope>NUCLEOTIDE SEQUENCE [LARGE SCALE GENOMIC DNA]</scope>
    <source>
        <strain evidence="3 4">DSM 17918</strain>
    </source>
</reference>
<dbReference type="EMBL" id="FQVH01000023">
    <property type="protein sequence ID" value="SHF45012.1"/>
    <property type="molecule type" value="Genomic_DNA"/>
</dbReference>
<dbReference type="RefSeq" id="WP_073344649.1">
    <property type="nucleotide sequence ID" value="NZ_FQVH01000023.1"/>
</dbReference>
<evidence type="ECO:0000259" key="2">
    <source>
        <dbReference type="Pfam" id="PF03787"/>
    </source>
</evidence>
<keyword evidence="4" id="KW-1185">Reference proteome</keyword>
<dbReference type="PANTHER" id="PTHR35579">
    <property type="entry name" value="CRISPR SYSTEM CMS ENDORIBONUCLEASE CSM3"/>
    <property type="match status" value="1"/>
</dbReference>
<dbReference type="InterPro" id="IPR052216">
    <property type="entry name" value="CRISPR_Csm3_endoribonuclease"/>
</dbReference>
<dbReference type="OrthoDB" id="163151at2"/>
<keyword evidence="1" id="KW-0051">Antiviral defense</keyword>
<evidence type="ECO:0000313" key="4">
    <source>
        <dbReference type="Proteomes" id="UP000184088"/>
    </source>
</evidence>
<proteinExistence type="predicted"/>
<name>A0A1M5BRZ7_9THEO</name>
<gene>
    <name evidence="3" type="ORF">SAMN02746089_01940</name>
</gene>
<evidence type="ECO:0000313" key="3">
    <source>
        <dbReference type="EMBL" id="SHF45012.1"/>
    </source>
</evidence>
<accession>A0A1M5BRZ7</accession>
<organism evidence="3 4">
    <name type="scientific">Caldanaerobius fijiensis DSM 17918</name>
    <dbReference type="NCBI Taxonomy" id="1121256"/>
    <lineage>
        <taxon>Bacteria</taxon>
        <taxon>Bacillati</taxon>
        <taxon>Bacillota</taxon>
        <taxon>Clostridia</taxon>
        <taxon>Thermoanaerobacterales</taxon>
        <taxon>Thermoanaerobacteraceae</taxon>
        <taxon>Caldanaerobius</taxon>
    </lineage>
</organism>
<dbReference type="InterPro" id="IPR005537">
    <property type="entry name" value="RAMP_III_fam"/>
</dbReference>
<dbReference type="GO" id="GO:0051607">
    <property type="term" value="P:defense response to virus"/>
    <property type="evidence" value="ECO:0007669"/>
    <property type="project" value="UniProtKB-KW"/>
</dbReference>
<protein>
    <submittedName>
        <fullName evidence="3">CRISPR/Cas system CSM-associated protein Csm3, group 7 of RAMP superfamily</fullName>
    </submittedName>
</protein>
<dbReference type="STRING" id="1121256.SAMN02746089_01940"/>
<dbReference type="CDD" id="cd09726">
    <property type="entry name" value="RAMP_I_III"/>
    <property type="match status" value="1"/>
</dbReference>